<feature type="transmembrane region" description="Helical" evidence="5">
    <location>
        <begin position="21"/>
        <end position="43"/>
    </location>
</feature>
<dbReference type="GO" id="GO:0005886">
    <property type="term" value="C:plasma membrane"/>
    <property type="evidence" value="ECO:0007669"/>
    <property type="project" value="TreeGrafter"/>
</dbReference>
<dbReference type="OrthoDB" id="1889094at2759"/>
<dbReference type="GO" id="GO:0098542">
    <property type="term" value="P:defense response to other organism"/>
    <property type="evidence" value="ECO:0007669"/>
    <property type="project" value="InterPro"/>
</dbReference>
<dbReference type="EMBL" id="RXIC02000024">
    <property type="protein sequence ID" value="KAB1210940.1"/>
    <property type="molecule type" value="Genomic_DNA"/>
</dbReference>
<protein>
    <submittedName>
        <fullName evidence="7">Protein YLS9</fullName>
    </submittedName>
</protein>
<dbReference type="InterPro" id="IPR044839">
    <property type="entry name" value="NDR1-like"/>
</dbReference>
<name>A0A6A1VIR8_9ROSI</name>
<keyword evidence="4 5" id="KW-0472">Membrane</keyword>
<evidence type="ECO:0000313" key="8">
    <source>
        <dbReference type="Proteomes" id="UP000516437"/>
    </source>
</evidence>
<dbReference type="PANTHER" id="PTHR31415:SF4">
    <property type="entry name" value="NDR1_HIN1-LIKE PROTEIN 3"/>
    <property type="match status" value="1"/>
</dbReference>
<accession>A0A6A1VIR8</accession>
<keyword evidence="8" id="KW-1185">Reference proteome</keyword>
<evidence type="ECO:0000256" key="4">
    <source>
        <dbReference type="ARBA" id="ARBA00023136"/>
    </source>
</evidence>
<keyword evidence="2 5" id="KW-0812">Transmembrane</keyword>
<dbReference type="Proteomes" id="UP000516437">
    <property type="component" value="Chromosome 6"/>
</dbReference>
<evidence type="ECO:0000256" key="2">
    <source>
        <dbReference type="ARBA" id="ARBA00022692"/>
    </source>
</evidence>
<evidence type="ECO:0000256" key="5">
    <source>
        <dbReference type="SAM" id="Phobius"/>
    </source>
</evidence>
<dbReference type="InterPro" id="IPR004864">
    <property type="entry name" value="LEA_2"/>
</dbReference>
<dbReference type="Pfam" id="PF03168">
    <property type="entry name" value="LEA_2"/>
    <property type="match status" value="1"/>
</dbReference>
<evidence type="ECO:0000256" key="3">
    <source>
        <dbReference type="ARBA" id="ARBA00022989"/>
    </source>
</evidence>
<keyword evidence="3 5" id="KW-1133">Transmembrane helix</keyword>
<evidence type="ECO:0000256" key="1">
    <source>
        <dbReference type="ARBA" id="ARBA00004167"/>
    </source>
</evidence>
<proteinExistence type="predicted"/>
<organism evidence="7 8">
    <name type="scientific">Morella rubra</name>
    <name type="common">Chinese bayberry</name>
    <dbReference type="NCBI Taxonomy" id="262757"/>
    <lineage>
        <taxon>Eukaryota</taxon>
        <taxon>Viridiplantae</taxon>
        <taxon>Streptophyta</taxon>
        <taxon>Embryophyta</taxon>
        <taxon>Tracheophyta</taxon>
        <taxon>Spermatophyta</taxon>
        <taxon>Magnoliopsida</taxon>
        <taxon>eudicotyledons</taxon>
        <taxon>Gunneridae</taxon>
        <taxon>Pentapetalae</taxon>
        <taxon>rosids</taxon>
        <taxon>fabids</taxon>
        <taxon>Fagales</taxon>
        <taxon>Myricaceae</taxon>
        <taxon>Morella</taxon>
    </lineage>
</organism>
<evidence type="ECO:0000313" key="7">
    <source>
        <dbReference type="EMBL" id="KAB1210940.1"/>
    </source>
</evidence>
<sequence length="219" mass="24718">MANPRGCLSNNSCFRCNFCCVFTTTFISFFVFFFSALIFWISFSPLAVKFYVTEATLTQFNFTTANTTLNYNLTLTIVVRNPNRKISISYDDVKALAYYGNLWFDTVSLPPFHQGHKNTTVLQLEFEGQESVSLDDRKLSKLNSEKKAGVYNIDIDLKFRIAPKFGKIKTGHYHHTVACELKVPLSSNGTSAGGFTRTKCWGGSFFLQKDQDGNSFSFG</sequence>
<comment type="caution">
    <text evidence="7">The sequence shown here is derived from an EMBL/GenBank/DDBJ whole genome shotgun (WGS) entry which is preliminary data.</text>
</comment>
<gene>
    <name evidence="7" type="ORF">CJ030_MR6G019669</name>
</gene>
<comment type="subcellular location">
    <subcellularLocation>
        <location evidence="1">Membrane</location>
        <topology evidence="1">Single-pass membrane protein</topology>
    </subcellularLocation>
</comment>
<reference evidence="7 8" key="1">
    <citation type="journal article" date="2019" name="Plant Biotechnol. J.">
        <title>The red bayberry genome and genetic basis of sex determination.</title>
        <authorList>
            <person name="Jia H.M."/>
            <person name="Jia H.J."/>
            <person name="Cai Q.L."/>
            <person name="Wang Y."/>
            <person name="Zhao H.B."/>
            <person name="Yang W.F."/>
            <person name="Wang G.Y."/>
            <person name="Li Y.H."/>
            <person name="Zhan D.L."/>
            <person name="Shen Y.T."/>
            <person name="Niu Q.F."/>
            <person name="Chang L."/>
            <person name="Qiu J."/>
            <person name="Zhao L."/>
            <person name="Xie H.B."/>
            <person name="Fu W.Y."/>
            <person name="Jin J."/>
            <person name="Li X.W."/>
            <person name="Jiao Y."/>
            <person name="Zhou C.C."/>
            <person name="Tu T."/>
            <person name="Chai C.Y."/>
            <person name="Gao J.L."/>
            <person name="Fan L.J."/>
            <person name="van de Weg E."/>
            <person name="Wang J.Y."/>
            <person name="Gao Z.S."/>
        </authorList>
    </citation>
    <scope>NUCLEOTIDE SEQUENCE [LARGE SCALE GENOMIC DNA]</scope>
    <source>
        <tissue evidence="7">Leaves</tissue>
    </source>
</reference>
<feature type="domain" description="Late embryogenesis abundant protein LEA-2 subgroup" evidence="6">
    <location>
        <begin position="77"/>
        <end position="176"/>
    </location>
</feature>
<dbReference type="AlphaFoldDB" id="A0A6A1VIR8"/>
<dbReference type="PANTHER" id="PTHR31415">
    <property type="entry name" value="OS05G0367900 PROTEIN"/>
    <property type="match status" value="1"/>
</dbReference>
<evidence type="ECO:0000259" key="6">
    <source>
        <dbReference type="Pfam" id="PF03168"/>
    </source>
</evidence>
<dbReference type="GO" id="GO:0009506">
    <property type="term" value="C:plasmodesma"/>
    <property type="evidence" value="ECO:0007669"/>
    <property type="project" value="TreeGrafter"/>
</dbReference>